<evidence type="ECO:0000256" key="4">
    <source>
        <dbReference type="ARBA" id="ARBA00022737"/>
    </source>
</evidence>
<evidence type="ECO:0000256" key="5">
    <source>
        <dbReference type="ARBA" id="ARBA00023098"/>
    </source>
</evidence>
<dbReference type="eggNOG" id="COG1044">
    <property type="taxonomic scope" value="Bacteria"/>
</dbReference>
<dbReference type="OrthoDB" id="2643438at2"/>
<dbReference type="RefSeq" id="WP_013157360.1">
    <property type="nucleotide sequence ID" value="NC_014212.1"/>
</dbReference>
<dbReference type="GO" id="GO:0016410">
    <property type="term" value="F:N-acyltransferase activity"/>
    <property type="evidence" value="ECO:0007669"/>
    <property type="project" value="InterPro"/>
</dbReference>
<evidence type="ECO:0000313" key="7">
    <source>
        <dbReference type="EMBL" id="ADH62774.1"/>
    </source>
</evidence>
<dbReference type="Gene3D" id="3.40.1390.10">
    <property type="entry name" value="MurE/MurF, N-terminal domain"/>
    <property type="match status" value="1"/>
</dbReference>
<dbReference type="InterPro" id="IPR011004">
    <property type="entry name" value="Trimer_LpxA-like_sf"/>
</dbReference>
<keyword evidence="3" id="KW-0808">Transferase</keyword>
<dbReference type="SUPFAM" id="SSF51161">
    <property type="entry name" value="Trimeric LpxA-like enzymes"/>
    <property type="match status" value="1"/>
</dbReference>
<dbReference type="CDD" id="cd03352">
    <property type="entry name" value="LbH_LpxD"/>
    <property type="match status" value="1"/>
</dbReference>
<evidence type="ECO:0000256" key="2">
    <source>
        <dbReference type="ARBA" id="ARBA00022556"/>
    </source>
</evidence>
<dbReference type="PROSITE" id="PS00101">
    <property type="entry name" value="HEXAPEP_TRANSFERASES"/>
    <property type="match status" value="1"/>
</dbReference>
<keyword evidence="8" id="KW-1185">Reference proteome</keyword>
<keyword evidence="6" id="KW-0012">Acyltransferase</keyword>
<keyword evidence="5" id="KW-0443">Lipid metabolism</keyword>
<evidence type="ECO:0000256" key="3">
    <source>
        <dbReference type="ARBA" id="ARBA00022679"/>
    </source>
</evidence>
<dbReference type="PANTHER" id="PTHR43378:SF2">
    <property type="entry name" value="UDP-3-O-ACYLGLUCOSAMINE N-ACYLTRANSFERASE 1, MITOCHONDRIAL-RELATED"/>
    <property type="match status" value="1"/>
</dbReference>
<dbReference type="KEGG" id="msv:Mesil_0862"/>
<dbReference type="HOGENOM" id="CLU_049865_0_0_0"/>
<evidence type="ECO:0000256" key="1">
    <source>
        <dbReference type="ARBA" id="ARBA00022516"/>
    </source>
</evidence>
<dbReference type="NCBIfam" id="NF002060">
    <property type="entry name" value="PRK00892.1"/>
    <property type="match status" value="1"/>
</dbReference>
<keyword evidence="4" id="KW-0677">Repeat</keyword>
<dbReference type="InterPro" id="IPR018357">
    <property type="entry name" value="Hexapep_transf_CS"/>
</dbReference>
<sequence length="332" mass="35009">MRLSQIAAHLGGRLEGPDLEVSRLATPEGAKPGELVVVREPRWLEAALASGAALVLGEGIPWPQTPAHSVIFVSQMERVWPRLLALFERPLRWAEPGIHPSAVVESGAQVHPTAAIGAYALIRSGARIGAGAVVAPYAYVGEGAEVGEGAVLEPRVTLYPHSRVGPRCWIGTGAVVGVVGFGFQDGVRLPHTGRVVLEEGVELGAGSIVQRSVVGETRIGAHSKIGELVLIGHNVQIGREVVMVGASAVGGSVRIEDRVVMAGQVVLADHVRVGQGARVAGSSAVSKDIPPGETWAGGIPARPIREHWRRLAVLDWLVGVEKKIRRLIDKLS</sequence>
<dbReference type="AlphaFoldDB" id="D7BBX8"/>
<dbReference type="Proteomes" id="UP000001916">
    <property type="component" value="Chromosome"/>
</dbReference>
<dbReference type="STRING" id="526227.Mesil_0862"/>
<organism evidence="7 8">
    <name type="scientific">Allomeiothermus silvanus (strain ATCC 700542 / DSM 9946 / NBRC 106475 / NCIMB 13440 / VI-R2)</name>
    <name type="common">Thermus silvanus</name>
    <dbReference type="NCBI Taxonomy" id="526227"/>
    <lineage>
        <taxon>Bacteria</taxon>
        <taxon>Thermotogati</taxon>
        <taxon>Deinococcota</taxon>
        <taxon>Deinococci</taxon>
        <taxon>Thermales</taxon>
        <taxon>Thermaceae</taxon>
        <taxon>Allomeiothermus</taxon>
    </lineage>
</organism>
<gene>
    <name evidence="7" type="ordered locus">Mesil_0862</name>
</gene>
<dbReference type="GO" id="GO:0016020">
    <property type="term" value="C:membrane"/>
    <property type="evidence" value="ECO:0007669"/>
    <property type="project" value="GOC"/>
</dbReference>
<evidence type="ECO:0000256" key="6">
    <source>
        <dbReference type="ARBA" id="ARBA00023315"/>
    </source>
</evidence>
<dbReference type="PANTHER" id="PTHR43378">
    <property type="entry name" value="UDP-3-O-ACYLGLUCOSAMINE N-ACYLTRANSFERASE"/>
    <property type="match status" value="1"/>
</dbReference>
<dbReference type="EMBL" id="CP002042">
    <property type="protein sequence ID" value="ADH62774.1"/>
    <property type="molecule type" value="Genomic_DNA"/>
</dbReference>
<protein>
    <submittedName>
        <fullName evidence="7">UDP-3-O-(3-hydroxymyristoyl) glucosamine N-acyltransferase</fullName>
    </submittedName>
</protein>
<dbReference type="Gene3D" id="2.160.10.10">
    <property type="entry name" value="Hexapeptide repeat proteins"/>
    <property type="match status" value="1"/>
</dbReference>
<dbReference type="InterPro" id="IPR007691">
    <property type="entry name" value="LpxD"/>
</dbReference>
<keyword evidence="2" id="KW-0441">Lipid A biosynthesis</keyword>
<reference evidence="7 8" key="1">
    <citation type="journal article" date="2010" name="Stand. Genomic Sci.">
        <title>Complete genome sequence of Meiothermus silvanus type strain (VI-R2).</title>
        <authorList>
            <person name="Sikorski J."/>
            <person name="Tindall B.J."/>
            <person name="Lowry S."/>
            <person name="Lucas S."/>
            <person name="Nolan M."/>
            <person name="Copeland A."/>
            <person name="Glavina Del Rio T."/>
            <person name="Tice H."/>
            <person name="Cheng J.F."/>
            <person name="Han C."/>
            <person name="Pitluck S."/>
            <person name="Liolios K."/>
            <person name="Ivanova N."/>
            <person name="Mavromatis K."/>
            <person name="Mikhailova N."/>
            <person name="Pati A."/>
            <person name="Goodwin L."/>
            <person name="Chen A."/>
            <person name="Palaniappan K."/>
            <person name="Land M."/>
            <person name="Hauser L."/>
            <person name="Chang Y.J."/>
            <person name="Jeffries C.D."/>
            <person name="Rohde M."/>
            <person name="Goker M."/>
            <person name="Woyke T."/>
            <person name="Bristow J."/>
            <person name="Eisen J.A."/>
            <person name="Markowitz V."/>
            <person name="Hugenholtz P."/>
            <person name="Kyrpides N.C."/>
            <person name="Klenk H.P."/>
            <person name="Lapidus A."/>
        </authorList>
    </citation>
    <scope>NUCLEOTIDE SEQUENCE [LARGE SCALE GENOMIC DNA]</scope>
    <source>
        <strain evidence="8">ATCC 700542 / DSM 9946 / VI-R2</strain>
    </source>
</reference>
<proteinExistence type="predicted"/>
<dbReference type="GO" id="GO:0009245">
    <property type="term" value="P:lipid A biosynthetic process"/>
    <property type="evidence" value="ECO:0007669"/>
    <property type="project" value="UniProtKB-KW"/>
</dbReference>
<name>D7BBX8_ALLS1</name>
<accession>D7BBX8</accession>
<keyword evidence="1" id="KW-0444">Lipid biosynthesis</keyword>
<evidence type="ECO:0000313" key="8">
    <source>
        <dbReference type="Proteomes" id="UP000001916"/>
    </source>
</evidence>